<gene>
    <name evidence="1" type="ORF">I79_019850</name>
</gene>
<sequence length="59" mass="6465">MLRKPGPGWTWDSHTPKTLFPLDVRASEDLPVLCCSPSSGLQDSLMEVLVIAVLGRSEQ</sequence>
<evidence type="ECO:0000313" key="2">
    <source>
        <dbReference type="Proteomes" id="UP000001075"/>
    </source>
</evidence>
<dbReference type="InParanoid" id="G3I8H7"/>
<dbReference type="Proteomes" id="UP000001075">
    <property type="component" value="Unassembled WGS sequence"/>
</dbReference>
<dbReference type="EMBL" id="JH001508">
    <property type="protein sequence ID" value="EGW02018.1"/>
    <property type="molecule type" value="Genomic_DNA"/>
</dbReference>
<proteinExistence type="predicted"/>
<accession>G3I8H7</accession>
<evidence type="ECO:0000313" key="1">
    <source>
        <dbReference type="EMBL" id="EGW02018.1"/>
    </source>
</evidence>
<dbReference type="AlphaFoldDB" id="G3I8H7"/>
<protein>
    <submittedName>
        <fullName evidence="1">Uncharacterized protein</fullName>
    </submittedName>
</protein>
<organism evidence="1 2">
    <name type="scientific">Cricetulus griseus</name>
    <name type="common">Chinese hamster</name>
    <name type="synonym">Cricetulus barabensis griseus</name>
    <dbReference type="NCBI Taxonomy" id="10029"/>
    <lineage>
        <taxon>Eukaryota</taxon>
        <taxon>Metazoa</taxon>
        <taxon>Chordata</taxon>
        <taxon>Craniata</taxon>
        <taxon>Vertebrata</taxon>
        <taxon>Euteleostomi</taxon>
        <taxon>Mammalia</taxon>
        <taxon>Eutheria</taxon>
        <taxon>Euarchontoglires</taxon>
        <taxon>Glires</taxon>
        <taxon>Rodentia</taxon>
        <taxon>Myomorpha</taxon>
        <taxon>Muroidea</taxon>
        <taxon>Cricetidae</taxon>
        <taxon>Cricetinae</taxon>
        <taxon>Cricetulus</taxon>
    </lineage>
</organism>
<name>G3I8H7_CRIGR</name>
<reference evidence="2" key="1">
    <citation type="journal article" date="2011" name="Nat. Biotechnol.">
        <title>The genomic sequence of the Chinese hamster ovary (CHO)-K1 cell line.</title>
        <authorList>
            <person name="Xu X."/>
            <person name="Nagarajan H."/>
            <person name="Lewis N.E."/>
            <person name="Pan S."/>
            <person name="Cai Z."/>
            <person name="Liu X."/>
            <person name="Chen W."/>
            <person name="Xie M."/>
            <person name="Wang W."/>
            <person name="Hammond S."/>
            <person name="Andersen M.R."/>
            <person name="Neff N."/>
            <person name="Passarelli B."/>
            <person name="Koh W."/>
            <person name="Fan H.C."/>
            <person name="Wang J."/>
            <person name="Gui Y."/>
            <person name="Lee K.H."/>
            <person name="Betenbaugh M.J."/>
            <person name="Quake S.R."/>
            <person name="Famili I."/>
            <person name="Palsson B.O."/>
            <person name="Wang J."/>
        </authorList>
    </citation>
    <scope>NUCLEOTIDE SEQUENCE [LARGE SCALE GENOMIC DNA]</scope>
    <source>
        <strain evidence="2">CHO K1 cell line</strain>
    </source>
</reference>